<dbReference type="InterPro" id="IPR023401">
    <property type="entry name" value="ODC_N"/>
</dbReference>
<organism evidence="2 3">
    <name type="scientific">Varunaivibrio sulfuroxidans</name>
    <dbReference type="NCBI Taxonomy" id="1773489"/>
    <lineage>
        <taxon>Bacteria</taxon>
        <taxon>Pseudomonadati</taxon>
        <taxon>Pseudomonadota</taxon>
        <taxon>Alphaproteobacteria</taxon>
        <taxon>Rhodospirillales</taxon>
        <taxon>Magnetovibrionaceae</taxon>
        <taxon>Varunaivibrio</taxon>
    </lineage>
</organism>
<dbReference type="InterPro" id="IPR036291">
    <property type="entry name" value="NAD(P)-bd_dom_sf"/>
</dbReference>
<dbReference type="RefSeq" id="WP_132939347.1">
    <property type="nucleotide sequence ID" value="NZ_CP119676.1"/>
</dbReference>
<comment type="similarity">
    <text evidence="1">Belongs to the ornithine cyclodeaminase/mu-crystallin family.</text>
</comment>
<evidence type="ECO:0000313" key="2">
    <source>
        <dbReference type="EMBL" id="TCS61631.1"/>
    </source>
</evidence>
<dbReference type="Proteomes" id="UP000295304">
    <property type="component" value="Unassembled WGS sequence"/>
</dbReference>
<dbReference type="GO" id="GO:0019752">
    <property type="term" value="P:carboxylic acid metabolic process"/>
    <property type="evidence" value="ECO:0007669"/>
    <property type="project" value="UniProtKB-ARBA"/>
</dbReference>
<gene>
    <name evidence="2" type="ORF">EDD55_10740</name>
</gene>
<dbReference type="FunFam" id="3.40.50.720:FF:000311">
    <property type="entry name" value="Ornithine cyclodeaminase"/>
    <property type="match status" value="1"/>
</dbReference>
<dbReference type="OrthoDB" id="9785971at2"/>
<dbReference type="PANTHER" id="PTHR13812">
    <property type="entry name" value="KETIMINE REDUCTASE MU-CRYSTALLIN"/>
    <property type="match status" value="1"/>
</dbReference>
<dbReference type="Pfam" id="PF02423">
    <property type="entry name" value="OCD_Mu_crystall"/>
    <property type="match status" value="1"/>
</dbReference>
<evidence type="ECO:0000313" key="3">
    <source>
        <dbReference type="Proteomes" id="UP000295304"/>
    </source>
</evidence>
<evidence type="ECO:0000256" key="1">
    <source>
        <dbReference type="ARBA" id="ARBA00008903"/>
    </source>
</evidence>
<dbReference type="AlphaFoldDB" id="A0A4V2UNE1"/>
<dbReference type="InterPro" id="IPR003462">
    <property type="entry name" value="ODC_Mu_crystall"/>
</dbReference>
<proteinExistence type="inferred from homology"/>
<dbReference type="GO" id="GO:0005737">
    <property type="term" value="C:cytoplasm"/>
    <property type="evidence" value="ECO:0007669"/>
    <property type="project" value="TreeGrafter"/>
</dbReference>
<dbReference type="Gene3D" id="3.30.1780.10">
    <property type="entry name" value="ornithine cyclodeaminase, domain 1"/>
    <property type="match status" value="1"/>
</dbReference>
<dbReference type="Gene3D" id="3.40.50.720">
    <property type="entry name" value="NAD(P)-binding Rossmann-like Domain"/>
    <property type="match status" value="1"/>
</dbReference>
<dbReference type="EMBL" id="SLZW01000007">
    <property type="protein sequence ID" value="TCS61631.1"/>
    <property type="molecule type" value="Genomic_DNA"/>
</dbReference>
<accession>A0A4V2UNE1</accession>
<name>A0A4V2UNE1_9PROT</name>
<dbReference type="SUPFAM" id="SSF51735">
    <property type="entry name" value="NAD(P)-binding Rossmann-fold domains"/>
    <property type="match status" value="1"/>
</dbReference>
<dbReference type="NCBIfam" id="NF004793">
    <property type="entry name" value="PRK06141.1"/>
    <property type="match status" value="1"/>
</dbReference>
<keyword evidence="3" id="KW-1185">Reference proteome</keyword>
<comment type="caution">
    <text evidence="2">The sequence shown here is derived from an EMBL/GenBank/DDBJ whole genome shotgun (WGS) entry which is preliminary data.</text>
</comment>
<protein>
    <submittedName>
        <fullName evidence="2">Ornithine cyclodeaminase</fullName>
    </submittedName>
</protein>
<sequence>MRLFTAADLARVLDYSDLVARIALYFEGGCTQPVRHHHTLARAGRDDATLLLMPAWRLTAQGGGGACAPADEPAMLGVKVVSVFPDNGLRGLPAVAGSYLLIDGDSGRPLAVMDGGELTARRTAAASALASRFLSRPDSATLLIAGTGRLAPHLAAAHSAVRPIRRILIWGRAPDKAADVARHLADQGYAVEAVGDLREGVDNADIVSTATLARDPIIHGDWLRAGQHLDLVGGFRPTMREADDAALRRAEIYVDTREGACREAGDICDPLARKVIGEADIAADLGALCRGEHAGRTAREAITLFKSVGAALEDLAAAALAYRRLDREHLTLAGREL</sequence>
<dbReference type="PIRSF" id="PIRSF001439">
    <property type="entry name" value="CryM"/>
    <property type="match status" value="1"/>
</dbReference>
<dbReference type="PANTHER" id="PTHR13812:SF19">
    <property type="entry name" value="KETIMINE REDUCTASE MU-CRYSTALLIN"/>
    <property type="match status" value="1"/>
</dbReference>
<reference evidence="2 3" key="1">
    <citation type="submission" date="2019-03" db="EMBL/GenBank/DDBJ databases">
        <title>Genomic Encyclopedia of Type Strains, Phase IV (KMG-IV): sequencing the most valuable type-strain genomes for metagenomic binning, comparative biology and taxonomic classification.</title>
        <authorList>
            <person name="Goeker M."/>
        </authorList>
    </citation>
    <scope>NUCLEOTIDE SEQUENCE [LARGE SCALE GENOMIC DNA]</scope>
    <source>
        <strain evidence="2 3">DSM 101688</strain>
    </source>
</reference>
<dbReference type="GO" id="GO:0016491">
    <property type="term" value="F:oxidoreductase activity"/>
    <property type="evidence" value="ECO:0007669"/>
    <property type="project" value="UniProtKB-ARBA"/>
</dbReference>